<keyword evidence="12" id="KW-0496">Mitochondrion</keyword>
<dbReference type="SUPFAM" id="SSF56524">
    <property type="entry name" value="Oxidoreductase molybdopterin-binding domain"/>
    <property type="match status" value="1"/>
</dbReference>
<dbReference type="InterPro" id="IPR000572">
    <property type="entry name" value="OxRdtase_Mopterin-bd_dom"/>
</dbReference>
<accession>A0A7M5XIN7</accession>
<feature type="domain" description="Cytochrome b5 heme-binding" evidence="13">
    <location>
        <begin position="89"/>
        <end position="168"/>
    </location>
</feature>
<evidence type="ECO:0000256" key="2">
    <source>
        <dbReference type="ARBA" id="ARBA00001970"/>
    </source>
</evidence>
<dbReference type="Gene3D" id="2.60.40.650">
    <property type="match status" value="1"/>
</dbReference>
<evidence type="ECO:0000256" key="7">
    <source>
        <dbReference type="ARBA" id="ARBA00022505"/>
    </source>
</evidence>
<dbReference type="GO" id="GO:0043546">
    <property type="term" value="F:molybdopterin cofactor binding"/>
    <property type="evidence" value="ECO:0007669"/>
    <property type="project" value="TreeGrafter"/>
</dbReference>
<dbReference type="InterPro" id="IPR036374">
    <property type="entry name" value="OxRdtase_Mopterin-bd_sf"/>
</dbReference>
<evidence type="ECO:0000256" key="5">
    <source>
        <dbReference type="ARBA" id="ARBA00004971"/>
    </source>
</evidence>
<comment type="pathway">
    <text evidence="4">Sulfur metabolism.</text>
</comment>
<dbReference type="OrthoDB" id="10051395at2759"/>
<dbReference type="EnsemblMetazoa" id="CLYHEMT023972.1">
    <property type="protein sequence ID" value="CLYHEMP023972.1"/>
    <property type="gene ID" value="CLYHEMG023972"/>
</dbReference>
<dbReference type="SUPFAM" id="SSF81296">
    <property type="entry name" value="E set domains"/>
    <property type="match status" value="1"/>
</dbReference>
<dbReference type="AlphaFoldDB" id="A0A7M5XIN7"/>
<dbReference type="InterPro" id="IPR008335">
    <property type="entry name" value="Mopterin_OxRdtase_euk"/>
</dbReference>
<dbReference type="InterPro" id="IPR018506">
    <property type="entry name" value="Cyt_B5_heme-BS"/>
</dbReference>
<dbReference type="InterPro" id="IPR001199">
    <property type="entry name" value="Cyt_B5-like_heme/steroid-bd"/>
</dbReference>
<dbReference type="SUPFAM" id="SSF55856">
    <property type="entry name" value="Cytochrome b5-like heme/steroid binding domain"/>
    <property type="match status" value="1"/>
</dbReference>
<dbReference type="GO" id="GO:0005758">
    <property type="term" value="C:mitochondrial intermembrane space"/>
    <property type="evidence" value="ECO:0007669"/>
    <property type="project" value="UniProtKB-SubCell"/>
</dbReference>
<evidence type="ECO:0000256" key="4">
    <source>
        <dbReference type="ARBA" id="ARBA00004678"/>
    </source>
</evidence>
<keyword evidence="8" id="KW-0349">Heme</keyword>
<evidence type="ECO:0000256" key="8">
    <source>
        <dbReference type="ARBA" id="ARBA00022617"/>
    </source>
</evidence>
<dbReference type="PROSITE" id="PS50255">
    <property type="entry name" value="CYTOCHROME_B5_2"/>
    <property type="match status" value="1"/>
</dbReference>
<organism evidence="14 15">
    <name type="scientific">Clytia hemisphaerica</name>
    <dbReference type="NCBI Taxonomy" id="252671"/>
    <lineage>
        <taxon>Eukaryota</taxon>
        <taxon>Metazoa</taxon>
        <taxon>Cnidaria</taxon>
        <taxon>Hydrozoa</taxon>
        <taxon>Hydroidolina</taxon>
        <taxon>Leptothecata</taxon>
        <taxon>Obeliida</taxon>
        <taxon>Clytiidae</taxon>
        <taxon>Clytia</taxon>
    </lineage>
</organism>
<dbReference type="InterPro" id="IPR014756">
    <property type="entry name" value="Ig_E-set"/>
</dbReference>
<dbReference type="FunFam" id="3.90.420.10:FF:000002">
    <property type="entry name" value="sulfite oxidase, mitochondrial"/>
    <property type="match status" value="1"/>
</dbReference>
<keyword evidence="11" id="KW-0408">Iron</keyword>
<name>A0A7M5XIN7_9CNID</name>
<evidence type="ECO:0000256" key="9">
    <source>
        <dbReference type="ARBA" id="ARBA00022723"/>
    </source>
</evidence>
<dbReference type="PANTHER" id="PTHR19372">
    <property type="entry name" value="SULFITE REDUCTASE"/>
    <property type="match status" value="1"/>
</dbReference>
<dbReference type="Pfam" id="PF00173">
    <property type="entry name" value="Cyt-b5"/>
    <property type="match status" value="1"/>
</dbReference>
<dbReference type="GO" id="GO:0020037">
    <property type="term" value="F:heme binding"/>
    <property type="evidence" value="ECO:0007669"/>
    <property type="project" value="InterPro"/>
</dbReference>
<comment type="pathway">
    <text evidence="5">Energy metabolism; sulfur metabolism.</text>
</comment>
<comment type="cofactor">
    <cofactor evidence="1">
        <name>Mo-molybdopterin</name>
        <dbReference type="ChEBI" id="CHEBI:71302"/>
    </cofactor>
</comment>
<evidence type="ECO:0000256" key="11">
    <source>
        <dbReference type="ARBA" id="ARBA00023004"/>
    </source>
</evidence>
<dbReference type="FunFam" id="3.10.120.10:FF:000007">
    <property type="entry name" value="Sulfite oxidase, mitochondrial"/>
    <property type="match status" value="1"/>
</dbReference>
<keyword evidence="9" id="KW-0479">Metal-binding</keyword>
<dbReference type="GO" id="GO:0030151">
    <property type="term" value="F:molybdenum ion binding"/>
    <property type="evidence" value="ECO:0007669"/>
    <property type="project" value="InterPro"/>
</dbReference>
<proteinExistence type="predicted"/>
<evidence type="ECO:0000256" key="10">
    <source>
        <dbReference type="ARBA" id="ARBA00023002"/>
    </source>
</evidence>
<evidence type="ECO:0000256" key="3">
    <source>
        <dbReference type="ARBA" id="ARBA00004569"/>
    </source>
</evidence>
<dbReference type="Pfam" id="PF00174">
    <property type="entry name" value="Oxidored_molyb"/>
    <property type="match status" value="1"/>
</dbReference>
<comment type="cofactor">
    <cofactor evidence="2">
        <name>heme b</name>
        <dbReference type="ChEBI" id="CHEBI:60344"/>
    </cofactor>
</comment>
<evidence type="ECO:0000256" key="1">
    <source>
        <dbReference type="ARBA" id="ARBA00001924"/>
    </source>
</evidence>
<keyword evidence="15" id="KW-1185">Reference proteome</keyword>
<dbReference type="Gene3D" id="3.10.120.10">
    <property type="entry name" value="Cytochrome b5-like heme/steroid binding domain"/>
    <property type="match status" value="1"/>
</dbReference>
<dbReference type="InterPro" id="IPR036400">
    <property type="entry name" value="Cyt_B5-like_heme/steroid_sf"/>
</dbReference>
<dbReference type="PRINTS" id="PR00407">
    <property type="entry name" value="EUMOPTERIN"/>
</dbReference>
<dbReference type="RefSeq" id="XP_066910851.1">
    <property type="nucleotide sequence ID" value="XM_067054750.1"/>
</dbReference>
<dbReference type="UniPathway" id="UPA00096"/>
<comment type="subcellular location">
    <subcellularLocation>
        <location evidence="3">Mitochondrion intermembrane space</location>
    </subcellularLocation>
</comment>
<dbReference type="InterPro" id="IPR005066">
    <property type="entry name" value="MoCF_OxRdtse_dimer"/>
</dbReference>
<reference evidence="14" key="1">
    <citation type="submission" date="2021-01" db="UniProtKB">
        <authorList>
            <consortium name="EnsemblMetazoa"/>
        </authorList>
    </citation>
    <scope>IDENTIFICATION</scope>
</reference>
<dbReference type="Proteomes" id="UP000594262">
    <property type="component" value="Unplaced"/>
</dbReference>
<dbReference type="GO" id="GO:0008482">
    <property type="term" value="F:sulfite oxidase activity"/>
    <property type="evidence" value="ECO:0007669"/>
    <property type="project" value="UniProtKB-EC"/>
</dbReference>
<dbReference type="CDD" id="cd02111">
    <property type="entry name" value="eukary_SO_Moco"/>
    <property type="match status" value="1"/>
</dbReference>
<dbReference type="PRINTS" id="PR00363">
    <property type="entry name" value="CYTOCHROMEB5"/>
</dbReference>
<protein>
    <recommendedName>
        <fullName evidence="6">sulfite oxidase</fullName>
        <ecNumber evidence="6">1.8.3.1</ecNumber>
    </recommendedName>
</protein>
<dbReference type="Gene3D" id="3.90.420.10">
    <property type="entry name" value="Oxidoreductase, molybdopterin-binding domain"/>
    <property type="match status" value="1"/>
</dbReference>
<dbReference type="PROSITE" id="PS00191">
    <property type="entry name" value="CYTOCHROME_B5_1"/>
    <property type="match status" value="1"/>
</dbReference>
<dbReference type="EC" id="1.8.3.1" evidence="6"/>
<dbReference type="GeneID" id="136798169"/>
<evidence type="ECO:0000259" key="13">
    <source>
        <dbReference type="PROSITE" id="PS50255"/>
    </source>
</evidence>
<keyword evidence="10" id="KW-0560">Oxidoreductase</keyword>
<evidence type="ECO:0000313" key="14">
    <source>
        <dbReference type="EnsemblMetazoa" id="CLYHEMP023972.1"/>
    </source>
</evidence>
<keyword evidence="7" id="KW-0500">Molybdenum</keyword>
<evidence type="ECO:0000256" key="6">
    <source>
        <dbReference type="ARBA" id="ARBA00012505"/>
    </source>
</evidence>
<evidence type="ECO:0000313" key="15">
    <source>
        <dbReference type="Proteomes" id="UP000594262"/>
    </source>
</evidence>
<evidence type="ECO:0000256" key="12">
    <source>
        <dbReference type="ARBA" id="ARBA00023128"/>
    </source>
</evidence>
<dbReference type="Pfam" id="PF03404">
    <property type="entry name" value="Mo-co_dimer"/>
    <property type="match status" value="1"/>
</dbReference>
<dbReference type="GO" id="GO:0006790">
    <property type="term" value="P:sulfur compound metabolic process"/>
    <property type="evidence" value="ECO:0007669"/>
    <property type="project" value="UniProtKB-UniPathway"/>
</dbReference>
<dbReference type="PANTHER" id="PTHR19372:SF7">
    <property type="entry name" value="SULFITE OXIDASE, MITOCHONDRIAL"/>
    <property type="match status" value="1"/>
</dbReference>
<sequence>MLSRAVNKKLLVKHHPAIQAAFCFKSELKEPKNHPVYQARLKSTDGSSHQTSDYLKYGLAAVGLAISGSLLKLYIDGQNSPVECAKKAQNVFSRDEVSKRKTKQDGIWVIYDNNVYDITDFVEGHPGGATKIMLAAGDNLEPYWDMYAFHKKGEVLEMLKEYYIGKLRKEDWVVARKTEGPFANDPKRHPALLANSKEPFNGETPSVLANDNLITPNDLFFVRNHLPVPDLKGEDCRLKIEGTSKCITLDLNELKSKFEKVEIISAIQCAGNRRSEMNKIKKVKGLSWSHNAISNAKWGGVLLRDLLLAAGIDPNDKTLKHVHFEGADKDVSGSCYGASIPINRVFAKHLPILVAYEMNDEPLPRDHGFPLRIVAPGIVGARNVKWLERIAVSPDEYQGHWQQNDYKPFSSNVDWDTVDFSKSVAIQELPVTSAICYPTDGAEVDQAEEELTVKGYAYSGGGRGILRVDVSVDDGKSWITAELNRSEQDLDSTYSWTLWECTVLIPEGHKGKMNIMCRAVDSSCNTQPDTVAPVWNLRGCLNNSWHNVELKVTDSE</sequence>
<dbReference type="SMART" id="SM01117">
    <property type="entry name" value="Cyt-b5"/>
    <property type="match status" value="1"/>
</dbReference>